<proteinExistence type="predicted"/>
<evidence type="ECO:0000313" key="2">
    <source>
        <dbReference type="Proteomes" id="UP001359559"/>
    </source>
</evidence>
<evidence type="ECO:0000313" key="1">
    <source>
        <dbReference type="EMBL" id="KAK7318664.1"/>
    </source>
</evidence>
<dbReference type="EMBL" id="JAYKXN010000001">
    <property type="protein sequence ID" value="KAK7318664.1"/>
    <property type="molecule type" value="Genomic_DNA"/>
</dbReference>
<keyword evidence="2" id="KW-1185">Reference proteome</keyword>
<protein>
    <submittedName>
        <fullName evidence="1">Uncharacterized protein</fullName>
    </submittedName>
</protein>
<dbReference type="AlphaFoldDB" id="A0AAN9Q2G7"/>
<sequence length="83" mass="9894">MKGSTQYSELRSRRFHKLLFFIRSLPHRYLKQTSDFNFQQQPQLLFFSFCQILLPSGSRACLQQLSLLLIQRIRATCELVKNK</sequence>
<organism evidence="1 2">
    <name type="scientific">Clitoria ternatea</name>
    <name type="common">Butterfly pea</name>
    <dbReference type="NCBI Taxonomy" id="43366"/>
    <lineage>
        <taxon>Eukaryota</taxon>
        <taxon>Viridiplantae</taxon>
        <taxon>Streptophyta</taxon>
        <taxon>Embryophyta</taxon>
        <taxon>Tracheophyta</taxon>
        <taxon>Spermatophyta</taxon>
        <taxon>Magnoliopsida</taxon>
        <taxon>eudicotyledons</taxon>
        <taxon>Gunneridae</taxon>
        <taxon>Pentapetalae</taxon>
        <taxon>rosids</taxon>
        <taxon>fabids</taxon>
        <taxon>Fabales</taxon>
        <taxon>Fabaceae</taxon>
        <taxon>Papilionoideae</taxon>
        <taxon>50 kb inversion clade</taxon>
        <taxon>NPAAA clade</taxon>
        <taxon>indigoferoid/millettioid clade</taxon>
        <taxon>Phaseoleae</taxon>
        <taxon>Clitoria</taxon>
    </lineage>
</organism>
<accession>A0AAN9Q2G7</accession>
<name>A0AAN9Q2G7_CLITE</name>
<gene>
    <name evidence="1" type="ORF">RJT34_03369</name>
</gene>
<reference evidence="1 2" key="1">
    <citation type="submission" date="2024-01" db="EMBL/GenBank/DDBJ databases">
        <title>The genomes of 5 underutilized Papilionoideae crops provide insights into root nodulation and disease resistance.</title>
        <authorList>
            <person name="Yuan L."/>
        </authorList>
    </citation>
    <scope>NUCLEOTIDE SEQUENCE [LARGE SCALE GENOMIC DNA]</scope>
    <source>
        <strain evidence="1">LY-2023</strain>
        <tissue evidence="1">Leaf</tissue>
    </source>
</reference>
<dbReference type="Proteomes" id="UP001359559">
    <property type="component" value="Unassembled WGS sequence"/>
</dbReference>
<comment type="caution">
    <text evidence="1">The sequence shown here is derived from an EMBL/GenBank/DDBJ whole genome shotgun (WGS) entry which is preliminary data.</text>
</comment>